<dbReference type="PANTHER" id="PTHR43767">
    <property type="entry name" value="LONG-CHAIN-FATTY-ACID--COA LIGASE"/>
    <property type="match status" value="1"/>
</dbReference>
<keyword evidence="4" id="KW-1185">Reference proteome</keyword>
<proteinExistence type="predicted"/>
<evidence type="ECO:0000259" key="1">
    <source>
        <dbReference type="Pfam" id="PF00501"/>
    </source>
</evidence>
<sequence length="533" mass="57644">MSISPLRLDGVVDYPAEFAAQYREKGYWIGQTHSALLDSAVSAHPDRPAVVDPRRTLTYAELSERVQAIAGAFAAEGLGRGDRVIVHMPNTVEYVEVVFALFEIGALPVFALAAHRSAEIRQFCTAATARGYVTVDKFGLTSYGDLATEIDTDFPDISTFVVPIGDESWATGPPLPRVERSLPSDVAFLQLSGGTTGTPKLIPRTHDDYLYSVRESARICDIDSSSVMLAVLPISHNFTMSSPGLLGMIAVGGCVVMSPDPSPDTCLRLVEEHAVTHAALVPPVLIAWLNSSALADRDISSLESVWVGGAKLPEEAARRVAPELGCALTQVFGMAEGLVNYTRIGDDDETVTTTQGRPISPDDEIRVVDDAGAPVADGAAGHLQTRGPYTIRGYYRAPEHNRKSFTADGFYATGDIVVRDPRGYLTVVGRSKDQINRGGEKIAPAMVENHLLAHHEIHDVSVVGIPDDALGERICAYVIRRDPESGMPTVSQLRAFLRAERQVAAYTIPDRFEFVTEFPTTSVGKIDKKSQGR</sequence>
<dbReference type="PROSITE" id="PS00455">
    <property type="entry name" value="AMP_BINDING"/>
    <property type="match status" value="1"/>
</dbReference>
<dbReference type="Gene3D" id="2.30.38.10">
    <property type="entry name" value="Luciferase, Domain 3"/>
    <property type="match status" value="1"/>
</dbReference>
<dbReference type="Gene3D" id="3.40.50.980">
    <property type="match status" value="2"/>
</dbReference>
<protein>
    <submittedName>
        <fullName evidence="3">AMP-binding protein</fullName>
    </submittedName>
</protein>
<dbReference type="EMBL" id="JAUTXY010000007">
    <property type="protein sequence ID" value="MEE2059048.1"/>
    <property type="molecule type" value="Genomic_DNA"/>
</dbReference>
<organism evidence="3 4">
    <name type="scientific">Rhodococcus artemisiae</name>
    <dbReference type="NCBI Taxonomy" id="714159"/>
    <lineage>
        <taxon>Bacteria</taxon>
        <taxon>Bacillati</taxon>
        <taxon>Actinomycetota</taxon>
        <taxon>Actinomycetes</taxon>
        <taxon>Mycobacteriales</taxon>
        <taxon>Nocardiaceae</taxon>
        <taxon>Rhodococcus</taxon>
    </lineage>
</organism>
<feature type="domain" description="AMP-binding enzyme C-terminal" evidence="2">
    <location>
        <begin position="447"/>
        <end position="525"/>
    </location>
</feature>
<dbReference type="PANTHER" id="PTHR43767:SF1">
    <property type="entry name" value="NONRIBOSOMAL PEPTIDE SYNTHASE PES1 (EUROFUNG)-RELATED"/>
    <property type="match status" value="1"/>
</dbReference>
<dbReference type="InterPro" id="IPR025110">
    <property type="entry name" value="AMP-bd_C"/>
</dbReference>
<reference evidence="3 4" key="1">
    <citation type="submission" date="2023-07" db="EMBL/GenBank/DDBJ databases">
        <authorList>
            <person name="Girao M."/>
            <person name="Carvalho M.F."/>
        </authorList>
    </citation>
    <scope>NUCLEOTIDE SEQUENCE [LARGE SCALE GENOMIC DNA]</scope>
    <source>
        <strain evidence="3 4">YIM65754</strain>
    </source>
</reference>
<gene>
    <name evidence="3" type="ORF">Q7514_16115</name>
</gene>
<dbReference type="Gene3D" id="3.30.300.30">
    <property type="match status" value="1"/>
</dbReference>
<evidence type="ECO:0000259" key="2">
    <source>
        <dbReference type="Pfam" id="PF13193"/>
    </source>
</evidence>
<dbReference type="InterPro" id="IPR045851">
    <property type="entry name" value="AMP-bd_C_sf"/>
</dbReference>
<name>A0ABU7LBX7_9NOCA</name>
<dbReference type="Pfam" id="PF13193">
    <property type="entry name" value="AMP-binding_C"/>
    <property type="match status" value="1"/>
</dbReference>
<dbReference type="SUPFAM" id="SSF56801">
    <property type="entry name" value="Acetyl-CoA synthetase-like"/>
    <property type="match status" value="1"/>
</dbReference>
<dbReference type="Proteomes" id="UP001336020">
    <property type="component" value="Unassembled WGS sequence"/>
</dbReference>
<dbReference type="Pfam" id="PF00501">
    <property type="entry name" value="AMP-binding"/>
    <property type="match status" value="1"/>
</dbReference>
<dbReference type="InterPro" id="IPR020845">
    <property type="entry name" value="AMP-binding_CS"/>
</dbReference>
<dbReference type="InterPro" id="IPR050237">
    <property type="entry name" value="ATP-dep_AMP-bd_enzyme"/>
</dbReference>
<accession>A0ABU7LBX7</accession>
<feature type="domain" description="AMP-dependent synthetase/ligase" evidence="1">
    <location>
        <begin position="39"/>
        <end position="395"/>
    </location>
</feature>
<evidence type="ECO:0000313" key="4">
    <source>
        <dbReference type="Proteomes" id="UP001336020"/>
    </source>
</evidence>
<evidence type="ECO:0000313" key="3">
    <source>
        <dbReference type="EMBL" id="MEE2059048.1"/>
    </source>
</evidence>
<dbReference type="InterPro" id="IPR000873">
    <property type="entry name" value="AMP-dep_synth/lig_dom"/>
</dbReference>
<comment type="caution">
    <text evidence="3">The sequence shown here is derived from an EMBL/GenBank/DDBJ whole genome shotgun (WGS) entry which is preliminary data.</text>
</comment>